<evidence type="ECO:0000313" key="12">
    <source>
        <dbReference type="EnsemblMetazoa" id="XP_038045053.1"/>
    </source>
</evidence>
<dbReference type="InterPro" id="IPR000276">
    <property type="entry name" value="GPCR_Rhodpsn"/>
</dbReference>
<keyword evidence="13" id="KW-1185">Reference proteome</keyword>
<evidence type="ECO:0000256" key="10">
    <source>
        <dbReference type="SAM" id="Phobius"/>
    </source>
</evidence>
<dbReference type="EnsemblMetazoa" id="XM_038189125.1">
    <property type="protein sequence ID" value="XP_038045053.1"/>
    <property type="gene ID" value="LOC119719624"/>
</dbReference>
<evidence type="ECO:0000256" key="2">
    <source>
        <dbReference type="ARBA" id="ARBA00022475"/>
    </source>
</evidence>
<evidence type="ECO:0000256" key="1">
    <source>
        <dbReference type="ARBA" id="ARBA00004651"/>
    </source>
</evidence>
<evidence type="ECO:0000256" key="5">
    <source>
        <dbReference type="ARBA" id="ARBA00023040"/>
    </source>
</evidence>
<dbReference type="PROSITE" id="PS50262">
    <property type="entry name" value="G_PROTEIN_RECEP_F1_2"/>
    <property type="match status" value="1"/>
</dbReference>
<dbReference type="Proteomes" id="UP000887568">
    <property type="component" value="Unplaced"/>
</dbReference>
<evidence type="ECO:0000256" key="9">
    <source>
        <dbReference type="RuleBase" id="RU000688"/>
    </source>
</evidence>
<accession>A0A913YZQ2</accession>
<proteinExistence type="inferred from homology"/>
<sequence length="361" mass="40349">MIIMDPLQNDTATNETLVDGAEVEFRFSDYNQRVVLASIYFIISILGCVGNAMVIVAVCLARRLRTITNVFVVSLSIADLLTCLALPFNAVNLLDADLGSSMLPEWICKAVALVLYVCGGCSLYTLAAIAINRYILITRPVRTYRSLYSRCKTAGMVTATWLVPFLVAFFPPLFGLGELGYAEKYGSCTHKTSNPLSHVYSIVQAVIFYPGPMTIIIVCYVKIFKYVKQHCKRLMCSQTEGSVSSLRKSNADTESNPKDSYKLKRPSTSRKQIDITKNLFCVVLAFVICVSPFGIALMIPPSDPFIPWAAAILVLNSCINPIIYATKHPHFREVFRLMLRCQCSKIRPKNSLVRQNVIRRR</sequence>
<dbReference type="OrthoDB" id="10044919at2759"/>
<feature type="transmembrane region" description="Helical" evidence="10">
    <location>
        <begin position="153"/>
        <end position="174"/>
    </location>
</feature>
<reference evidence="12" key="1">
    <citation type="submission" date="2022-11" db="UniProtKB">
        <authorList>
            <consortium name="EnsemblMetazoa"/>
        </authorList>
    </citation>
    <scope>IDENTIFICATION</scope>
</reference>
<dbReference type="Gene3D" id="1.20.1070.10">
    <property type="entry name" value="Rhodopsin 7-helix transmembrane proteins"/>
    <property type="match status" value="1"/>
</dbReference>
<feature type="transmembrane region" description="Helical" evidence="10">
    <location>
        <begin position="279"/>
        <end position="299"/>
    </location>
</feature>
<dbReference type="PANTHER" id="PTHR24228:SF72">
    <property type="entry name" value="G-PROTEIN COUPLED RECEPTORS FAMILY 1 PROFILE DOMAIN-CONTAINING PROTEIN"/>
    <property type="match status" value="1"/>
</dbReference>
<keyword evidence="4 10" id="KW-1133">Transmembrane helix</keyword>
<keyword evidence="3 9" id="KW-0812">Transmembrane</keyword>
<dbReference type="Pfam" id="PF00001">
    <property type="entry name" value="7tm_1"/>
    <property type="match status" value="1"/>
</dbReference>
<comment type="subcellular location">
    <subcellularLocation>
        <location evidence="1">Cell membrane</location>
        <topology evidence="1">Multi-pass membrane protein</topology>
    </subcellularLocation>
</comment>
<dbReference type="CDD" id="cd00637">
    <property type="entry name" value="7tm_classA_rhodopsin-like"/>
    <property type="match status" value="1"/>
</dbReference>
<dbReference type="GO" id="GO:0004930">
    <property type="term" value="F:G protein-coupled receptor activity"/>
    <property type="evidence" value="ECO:0007669"/>
    <property type="project" value="UniProtKB-KW"/>
</dbReference>
<evidence type="ECO:0000256" key="7">
    <source>
        <dbReference type="ARBA" id="ARBA00023170"/>
    </source>
</evidence>
<comment type="similarity">
    <text evidence="9">Belongs to the G-protein coupled receptor 1 family.</text>
</comment>
<evidence type="ECO:0000259" key="11">
    <source>
        <dbReference type="PROSITE" id="PS50262"/>
    </source>
</evidence>
<feature type="transmembrane region" description="Helical" evidence="10">
    <location>
        <begin position="110"/>
        <end position="132"/>
    </location>
</feature>
<keyword evidence="5 9" id="KW-0297">G-protein coupled receptor</keyword>
<dbReference type="AlphaFoldDB" id="A0A913YZQ2"/>
<dbReference type="PROSITE" id="PS00237">
    <property type="entry name" value="G_PROTEIN_RECEP_F1_1"/>
    <property type="match status" value="1"/>
</dbReference>
<dbReference type="RefSeq" id="XP_038045053.1">
    <property type="nucleotide sequence ID" value="XM_038189125.1"/>
</dbReference>
<dbReference type="PRINTS" id="PR00237">
    <property type="entry name" value="GPCRRHODOPSN"/>
</dbReference>
<keyword evidence="2" id="KW-1003">Cell membrane</keyword>
<protein>
    <recommendedName>
        <fullName evidence="11">G-protein coupled receptors family 1 profile domain-containing protein</fullName>
    </recommendedName>
</protein>
<keyword evidence="7 9" id="KW-0675">Receptor</keyword>
<organism evidence="12 13">
    <name type="scientific">Patiria miniata</name>
    <name type="common">Bat star</name>
    <name type="synonym">Asterina miniata</name>
    <dbReference type="NCBI Taxonomy" id="46514"/>
    <lineage>
        <taxon>Eukaryota</taxon>
        <taxon>Metazoa</taxon>
        <taxon>Echinodermata</taxon>
        <taxon>Eleutherozoa</taxon>
        <taxon>Asterozoa</taxon>
        <taxon>Asteroidea</taxon>
        <taxon>Valvatacea</taxon>
        <taxon>Valvatida</taxon>
        <taxon>Asterinidae</taxon>
        <taxon>Patiria</taxon>
    </lineage>
</organism>
<dbReference type="OMA" id="LPEWICK"/>
<feature type="transmembrane region" description="Helical" evidence="10">
    <location>
        <begin position="202"/>
        <end position="223"/>
    </location>
</feature>
<dbReference type="GO" id="GO:0005886">
    <property type="term" value="C:plasma membrane"/>
    <property type="evidence" value="ECO:0007669"/>
    <property type="project" value="UniProtKB-SubCell"/>
</dbReference>
<dbReference type="GeneID" id="119719624"/>
<keyword evidence="8 9" id="KW-0807">Transducer</keyword>
<feature type="transmembrane region" description="Helical" evidence="10">
    <location>
        <begin position="70"/>
        <end position="90"/>
    </location>
</feature>
<feature type="transmembrane region" description="Helical" evidence="10">
    <location>
        <begin position="305"/>
        <end position="326"/>
    </location>
</feature>
<dbReference type="SMART" id="SM01381">
    <property type="entry name" value="7TM_GPCR_Srsx"/>
    <property type="match status" value="1"/>
</dbReference>
<dbReference type="PANTHER" id="PTHR24228">
    <property type="entry name" value="B2 BRADYKININ RECEPTOR/ANGIOTENSIN II RECEPTOR"/>
    <property type="match status" value="1"/>
</dbReference>
<feature type="domain" description="G-protein coupled receptors family 1 profile" evidence="11">
    <location>
        <begin position="50"/>
        <end position="324"/>
    </location>
</feature>
<evidence type="ECO:0000313" key="13">
    <source>
        <dbReference type="Proteomes" id="UP000887568"/>
    </source>
</evidence>
<evidence type="ECO:0000256" key="8">
    <source>
        <dbReference type="ARBA" id="ARBA00023224"/>
    </source>
</evidence>
<evidence type="ECO:0000256" key="6">
    <source>
        <dbReference type="ARBA" id="ARBA00023136"/>
    </source>
</evidence>
<evidence type="ECO:0000256" key="3">
    <source>
        <dbReference type="ARBA" id="ARBA00022692"/>
    </source>
</evidence>
<dbReference type="SUPFAM" id="SSF81321">
    <property type="entry name" value="Family A G protein-coupled receptor-like"/>
    <property type="match status" value="1"/>
</dbReference>
<keyword evidence="6 10" id="KW-0472">Membrane</keyword>
<feature type="transmembrane region" description="Helical" evidence="10">
    <location>
        <begin position="34"/>
        <end position="58"/>
    </location>
</feature>
<evidence type="ECO:0000256" key="4">
    <source>
        <dbReference type="ARBA" id="ARBA00022989"/>
    </source>
</evidence>
<dbReference type="InterPro" id="IPR017452">
    <property type="entry name" value="GPCR_Rhodpsn_7TM"/>
</dbReference>
<name>A0A913YZQ2_PATMI</name>